<comment type="caution">
    <text evidence="2">The sequence shown here is derived from an EMBL/GenBank/DDBJ whole genome shotgun (WGS) entry which is preliminary data.</text>
</comment>
<evidence type="ECO:0000313" key="3">
    <source>
        <dbReference type="Proteomes" id="UP001519460"/>
    </source>
</evidence>
<organism evidence="2 3">
    <name type="scientific">Batillaria attramentaria</name>
    <dbReference type="NCBI Taxonomy" id="370345"/>
    <lineage>
        <taxon>Eukaryota</taxon>
        <taxon>Metazoa</taxon>
        <taxon>Spiralia</taxon>
        <taxon>Lophotrochozoa</taxon>
        <taxon>Mollusca</taxon>
        <taxon>Gastropoda</taxon>
        <taxon>Caenogastropoda</taxon>
        <taxon>Sorbeoconcha</taxon>
        <taxon>Cerithioidea</taxon>
        <taxon>Batillariidae</taxon>
        <taxon>Batillaria</taxon>
    </lineage>
</organism>
<feature type="compositionally biased region" description="Basic and acidic residues" evidence="1">
    <location>
        <begin position="20"/>
        <end position="45"/>
    </location>
</feature>
<reference evidence="2 3" key="1">
    <citation type="journal article" date="2023" name="Sci. Data">
        <title>Genome assembly of the Korean intertidal mud-creeper Batillaria attramentaria.</title>
        <authorList>
            <person name="Patra A.K."/>
            <person name="Ho P.T."/>
            <person name="Jun S."/>
            <person name="Lee S.J."/>
            <person name="Kim Y."/>
            <person name="Won Y.J."/>
        </authorList>
    </citation>
    <scope>NUCLEOTIDE SEQUENCE [LARGE SCALE GENOMIC DNA]</scope>
    <source>
        <strain evidence="2">Wonlab-2016</strain>
    </source>
</reference>
<dbReference type="AlphaFoldDB" id="A0ABD0LZ38"/>
<keyword evidence="3" id="KW-1185">Reference proteome</keyword>
<evidence type="ECO:0000256" key="1">
    <source>
        <dbReference type="SAM" id="MobiDB-lite"/>
    </source>
</evidence>
<dbReference type="EMBL" id="JACVVK020000015">
    <property type="protein sequence ID" value="KAK7504516.1"/>
    <property type="molecule type" value="Genomic_DNA"/>
</dbReference>
<gene>
    <name evidence="2" type="ORF">BaRGS_00004382</name>
</gene>
<dbReference type="Proteomes" id="UP001519460">
    <property type="component" value="Unassembled WGS sequence"/>
</dbReference>
<proteinExistence type="predicted"/>
<name>A0ABD0LZ38_9CAEN</name>
<feature type="region of interest" description="Disordered" evidence="1">
    <location>
        <begin position="20"/>
        <end position="47"/>
    </location>
</feature>
<evidence type="ECO:0000313" key="2">
    <source>
        <dbReference type="EMBL" id="KAK7504516.1"/>
    </source>
</evidence>
<sequence>MATWPSQEGSLLSACWERGENKRGDRADERHCLRDQGGREGERKQSGAGKEIYMRIESIEFYLDCCDAVYTLQWVSDDVAWEYGLEGGTSCNT</sequence>
<protein>
    <submittedName>
        <fullName evidence="2">Uncharacterized protein</fullName>
    </submittedName>
</protein>
<accession>A0ABD0LZ38</accession>